<gene>
    <name evidence="2" type="ORF">chiPu_0027623</name>
</gene>
<reference evidence="2 3" key="1">
    <citation type="journal article" date="2018" name="Nat. Ecol. Evol.">
        <title>Shark genomes provide insights into elasmobranch evolution and the origin of vertebrates.</title>
        <authorList>
            <person name="Hara Y"/>
            <person name="Yamaguchi K"/>
            <person name="Onimaru K"/>
            <person name="Kadota M"/>
            <person name="Koyanagi M"/>
            <person name="Keeley SD"/>
            <person name="Tatsumi K"/>
            <person name="Tanaka K"/>
            <person name="Motone F"/>
            <person name="Kageyama Y"/>
            <person name="Nozu R"/>
            <person name="Adachi N"/>
            <person name="Nishimura O"/>
            <person name="Nakagawa R"/>
            <person name="Tanegashima C"/>
            <person name="Kiyatake I"/>
            <person name="Matsumoto R"/>
            <person name="Murakumo K"/>
            <person name="Nishida K"/>
            <person name="Terakita A"/>
            <person name="Kuratani S"/>
            <person name="Sato K"/>
            <person name="Hyodo S Kuraku.S."/>
        </authorList>
    </citation>
    <scope>NUCLEOTIDE SEQUENCE [LARGE SCALE GENOMIC DNA]</scope>
</reference>
<evidence type="ECO:0000256" key="1">
    <source>
        <dbReference type="SAM" id="MobiDB-lite"/>
    </source>
</evidence>
<comment type="caution">
    <text evidence="2">The sequence shown here is derived from an EMBL/GenBank/DDBJ whole genome shotgun (WGS) entry which is preliminary data.</text>
</comment>
<dbReference type="AlphaFoldDB" id="A0A401TKZ8"/>
<evidence type="ECO:0000313" key="3">
    <source>
        <dbReference type="Proteomes" id="UP000287033"/>
    </source>
</evidence>
<keyword evidence="3" id="KW-1185">Reference proteome</keyword>
<feature type="compositionally biased region" description="Basic residues" evidence="1">
    <location>
        <begin position="42"/>
        <end position="51"/>
    </location>
</feature>
<sequence>MYIPDRATPGYCESHFPCLMPNDRACPANTGREPGAHVQGGGKRRERRPLKNKTEIKKARRGPVPGHAT</sequence>
<name>A0A401TKZ8_CHIPU</name>
<evidence type="ECO:0000313" key="2">
    <source>
        <dbReference type="EMBL" id="GCC43286.1"/>
    </source>
</evidence>
<accession>A0A401TKZ8</accession>
<feature type="region of interest" description="Disordered" evidence="1">
    <location>
        <begin position="27"/>
        <end position="69"/>
    </location>
</feature>
<proteinExistence type="predicted"/>
<dbReference type="Proteomes" id="UP000287033">
    <property type="component" value="Unassembled WGS sequence"/>
</dbReference>
<dbReference type="EMBL" id="BEZZ01108996">
    <property type="protein sequence ID" value="GCC43286.1"/>
    <property type="molecule type" value="Genomic_DNA"/>
</dbReference>
<organism evidence="2 3">
    <name type="scientific">Chiloscyllium punctatum</name>
    <name type="common">Brownbanded bambooshark</name>
    <name type="synonym">Hemiscyllium punctatum</name>
    <dbReference type="NCBI Taxonomy" id="137246"/>
    <lineage>
        <taxon>Eukaryota</taxon>
        <taxon>Metazoa</taxon>
        <taxon>Chordata</taxon>
        <taxon>Craniata</taxon>
        <taxon>Vertebrata</taxon>
        <taxon>Chondrichthyes</taxon>
        <taxon>Elasmobranchii</taxon>
        <taxon>Galeomorphii</taxon>
        <taxon>Galeoidea</taxon>
        <taxon>Orectolobiformes</taxon>
        <taxon>Hemiscylliidae</taxon>
        <taxon>Chiloscyllium</taxon>
    </lineage>
</organism>
<protein>
    <submittedName>
        <fullName evidence="2">Uncharacterized protein</fullName>
    </submittedName>
</protein>